<comment type="caution">
    <text evidence="1">The sequence shown here is derived from an EMBL/GenBank/DDBJ whole genome shotgun (WGS) entry which is preliminary data.</text>
</comment>
<dbReference type="AlphaFoldDB" id="A0A9P6Q5M0"/>
<accession>A0A9P6Q5M0</accession>
<dbReference type="InterPro" id="IPR029069">
    <property type="entry name" value="HotDog_dom_sf"/>
</dbReference>
<sequence>MSTTSIPITKVITEKPSKALPQAHVIYSQPPELMRVMECTTEGRHIESLLLLADDARTSHMVQIITALPHLIPKSNVVRSMNVKLDQYDPNLFPPLRKQSPEYQKLNQQQAQYQMSRRPLPPCLQLKGRYYRIETHVTNVGRTSMKIQHRFLTVPASQVCRDFNNRAEDASYQQLHEDDEPERLFASAESTLVFIEWQEDENGRQFLRPTQGPLQDNLLVRPPTIPFLCKQGPERRPVLSARPENAFRVGLHLRPSDMDEFGHVTNSRYTSLVCDVLSLGMRLGYYANGSGPFKTAASLPTISPLGLLDPEPVKVMDGSESSIAVPAGSRFYKDANVLELFVGYESELKMKPNVFMWSWVERERTQDQLDVILFEICSEDSKGRERLISVCRAIIREDLGHDPKASL</sequence>
<dbReference type="OrthoDB" id="2357239at2759"/>
<evidence type="ECO:0000313" key="2">
    <source>
        <dbReference type="Proteomes" id="UP000726737"/>
    </source>
</evidence>
<evidence type="ECO:0000313" key="1">
    <source>
        <dbReference type="EMBL" id="KAG0260444.1"/>
    </source>
</evidence>
<reference evidence="1" key="1">
    <citation type="journal article" date="2020" name="Fungal Divers.">
        <title>Resolving the Mortierellaceae phylogeny through synthesis of multi-gene phylogenetics and phylogenomics.</title>
        <authorList>
            <person name="Vandepol N."/>
            <person name="Liber J."/>
            <person name="Desiro A."/>
            <person name="Na H."/>
            <person name="Kennedy M."/>
            <person name="Barry K."/>
            <person name="Grigoriev I.V."/>
            <person name="Miller A.N."/>
            <person name="O'Donnell K."/>
            <person name="Stajich J.E."/>
            <person name="Bonito G."/>
        </authorList>
    </citation>
    <scope>NUCLEOTIDE SEQUENCE</scope>
    <source>
        <strain evidence="1">KOD948</strain>
    </source>
</reference>
<proteinExistence type="predicted"/>
<protein>
    <submittedName>
        <fullName evidence="1">Uncharacterized protein</fullName>
    </submittedName>
</protein>
<dbReference type="Proteomes" id="UP000726737">
    <property type="component" value="Unassembled WGS sequence"/>
</dbReference>
<keyword evidence="2" id="KW-1185">Reference proteome</keyword>
<gene>
    <name evidence="1" type="ORF">BG011_001880</name>
</gene>
<name>A0A9P6Q5M0_9FUNG</name>
<dbReference type="SUPFAM" id="SSF54637">
    <property type="entry name" value="Thioesterase/thiol ester dehydrase-isomerase"/>
    <property type="match status" value="1"/>
</dbReference>
<dbReference type="Gene3D" id="3.10.129.10">
    <property type="entry name" value="Hotdog Thioesterase"/>
    <property type="match status" value="1"/>
</dbReference>
<dbReference type="EMBL" id="JAAAJA010000154">
    <property type="protein sequence ID" value="KAG0260444.1"/>
    <property type="molecule type" value="Genomic_DNA"/>
</dbReference>
<organism evidence="1 2">
    <name type="scientific">Mortierella polycephala</name>
    <dbReference type="NCBI Taxonomy" id="41804"/>
    <lineage>
        <taxon>Eukaryota</taxon>
        <taxon>Fungi</taxon>
        <taxon>Fungi incertae sedis</taxon>
        <taxon>Mucoromycota</taxon>
        <taxon>Mortierellomycotina</taxon>
        <taxon>Mortierellomycetes</taxon>
        <taxon>Mortierellales</taxon>
        <taxon>Mortierellaceae</taxon>
        <taxon>Mortierella</taxon>
    </lineage>
</organism>